<dbReference type="Pfam" id="PF13966">
    <property type="entry name" value="zf-RVT"/>
    <property type="match status" value="1"/>
</dbReference>
<dbReference type="AlphaFoldDB" id="A0A2Z6MQ62"/>
<sequence length="174" mass="20172">MQNWKVKDLVDNNGFWKLDILRTWLPQNITSKLFSIVPPKNNSAPDLRAWSGSTDGNFNIASAYTLLCHFNDEERDEGWLNIWRLQVPERVRSFIWLVRHNRLITNYRKSKMHLCDPWCNHCVDIVEDTIHVLRDCPLAKNLGKDQTIVGVVCGQLDVTSFGFGEIENPMEMSV</sequence>
<dbReference type="EMBL" id="DF973559">
    <property type="protein sequence ID" value="GAU34558.1"/>
    <property type="molecule type" value="Genomic_DNA"/>
</dbReference>
<name>A0A2Z6MQ62_TRISU</name>
<gene>
    <name evidence="2" type="ORF">TSUD_219420</name>
</gene>
<evidence type="ECO:0000259" key="1">
    <source>
        <dbReference type="Pfam" id="PF13966"/>
    </source>
</evidence>
<proteinExistence type="predicted"/>
<feature type="domain" description="Reverse transcriptase zinc-binding" evidence="1">
    <location>
        <begin position="58"/>
        <end position="141"/>
    </location>
</feature>
<evidence type="ECO:0000313" key="2">
    <source>
        <dbReference type="EMBL" id="GAU34558.1"/>
    </source>
</evidence>
<reference evidence="3" key="1">
    <citation type="journal article" date="2017" name="Front. Plant Sci.">
        <title>Climate Clever Clovers: New Paradigm to Reduce the Environmental Footprint of Ruminants by Breeding Low Methanogenic Forages Utilizing Haplotype Variation.</title>
        <authorList>
            <person name="Kaur P."/>
            <person name="Appels R."/>
            <person name="Bayer P.E."/>
            <person name="Keeble-Gagnere G."/>
            <person name="Wang J."/>
            <person name="Hirakawa H."/>
            <person name="Shirasawa K."/>
            <person name="Vercoe P."/>
            <person name="Stefanova K."/>
            <person name="Durmic Z."/>
            <person name="Nichols P."/>
            <person name="Revell C."/>
            <person name="Isobe S.N."/>
            <person name="Edwards D."/>
            <person name="Erskine W."/>
        </authorList>
    </citation>
    <scope>NUCLEOTIDE SEQUENCE [LARGE SCALE GENOMIC DNA]</scope>
    <source>
        <strain evidence="3">cv. Daliak</strain>
    </source>
</reference>
<dbReference type="InterPro" id="IPR026960">
    <property type="entry name" value="RVT-Znf"/>
</dbReference>
<evidence type="ECO:0000313" key="3">
    <source>
        <dbReference type="Proteomes" id="UP000242715"/>
    </source>
</evidence>
<accession>A0A2Z6MQ62</accession>
<protein>
    <recommendedName>
        <fullName evidence="1">Reverse transcriptase zinc-binding domain-containing protein</fullName>
    </recommendedName>
</protein>
<dbReference type="OrthoDB" id="1436613at2759"/>
<keyword evidence="3" id="KW-1185">Reference proteome</keyword>
<organism evidence="2 3">
    <name type="scientific">Trifolium subterraneum</name>
    <name type="common">Subterranean clover</name>
    <dbReference type="NCBI Taxonomy" id="3900"/>
    <lineage>
        <taxon>Eukaryota</taxon>
        <taxon>Viridiplantae</taxon>
        <taxon>Streptophyta</taxon>
        <taxon>Embryophyta</taxon>
        <taxon>Tracheophyta</taxon>
        <taxon>Spermatophyta</taxon>
        <taxon>Magnoliopsida</taxon>
        <taxon>eudicotyledons</taxon>
        <taxon>Gunneridae</taxon>
        <taxon>Pentapetalae</taxon>
        <taxon>rosids</taxon>
        <taxon>fabids</taxon>
        <taxon>Fabales</taxon>
        <taxon>Fabaceae</taxon>
        <taxon>Papilionoideae</taxon>
        <taxon>50 kb inversion clade</taxon>
        <taxon>NPAAA clade</taxon>
        <taxon>Hologalegina</taxon>
        <taxon>IRL clade</taxon>
        <taxon>Trifolieae</taxon>
        <taxon>Trifolium</taxon>
    </lineage>
</organism>
<dbReference type="Proteomes" id="UP000242715">
    <property type="component" value="Unassembled WGS sequence"/>
</dbReference>